<evidence type="ECO:0000313" key="3">
    <source>
        <dbReference type="EMBL" id="CAK0803238.1"/>
    </source>
</evidence>
<sequence>MAPAPGWKQPPQSAGGADWGGRADSWSVAAAGNKAGKSKKKNSAYTVCTCGHWTYDRLLARRLYCVGCGEPLQPGSGARGAAAGGPGGVGNGQGSPVVVVEDASAVAIRKAAGLLPPGEAAALLKDTGVESVPPKAPELPALPESKITAAEAAKRWANKALDKALHEQLKAEQYLQEAQQKVDECLRKEQQAQRDLEEATKRHAKKVLPAGFEEKAPTASSKSVVHIEALLADPESLELDAGEAVDLSGPEFSDHDREQFESWVTSHKQNCAKLLKQAFESILEEARKAQAEYKKQTEMLSKKRKVGDAGEESAGEARRVPVPASGDEDLDEMQKRKAAALEAAKARAASAEAKAEKWLKECRADTAVFVETRTRDSKFRDMLKCVGKLGWCSVGGEADATEADDSSAGVLILAKKNLGLSSLFLEASGRWHSSKCARWCVATVRLKHVTLTIVPIYLISGVRSTCVTRNLSPFSEIGSRLSQVARPFLLVGDWQMEMPDLASTGFISELGLVQVPSPDVSVTCTGGRGAASKIGYSLVNAGFAQAVKFVGVDQSAPWGTHLALQYWIASRPRSIHGWKLVVPRALDVAAKPDSIIDLGWDDAREQ</sequence>
<dbReference type="SUPFAM" id="SSF56219">
    <property type="entry name" value="DNase I-like"/>
    <property type="match status" value="1"/>
</dbReference>
<keyword evidence="1" id="KW-0175">Coiled coil</keyword>
<dbReference type="InterPro" id="IPR036691">
    <property type="entry name" value="Endo/exonu/phosph_ase_sf"/>
</dbReference>
<gene>
    <name evidence="3" type="ORF">PCOR1329_LOCUS10501</name>
</gene>
<keyword evidence="4" id="KW-1185">Reference proteome</keyword>
<reference evidence="3" key="1">
    <citation type="submission" date="2023-10" db="EMBL/GenBank/DDBJ databases">
        <authorList>
            <person name="Chen Y."/>
            <person name="Shah S."/>
            <person name="Dougan E. K."/>
            <person name="Thang M."/>
            <person name="Chan C."/>
        </authorList>
    </citation>
    <scope>NUCLEOTIDE SEQUENCE [LARGE SCALE GENOMIC DNA]</scope>
</reference>
<feature type="non-terminal residue" evidence="3">
    <location>
        <position position="606"/>
    </location>
</feature>
<comment type="caution">
    <text evidence="3">The sequence shown here is derived from an EMBL/GenBank/DDBJ whole genome shotgun (WGS) entry which is preliminary data.</text>
</comment>
<name>A0ABN9QBI3_9DINO</name>
<protein>
    <submittedName>
        <fullName evidence="3">Uncharacterized protein</fullName>
    </submittedName>
</protein>
<dbReference type="Gene3D" id="3.60.10.10">
    <property type="entry name" value="Endonuclease/exonuclease/phosphatase"/>
    <property type="match status" value="1"/>
</dbReference>
<feature type="region of interest" description="Disordered" evidence="2">
    <location>
        <begin position="1"/>
        <end position="25"/>
    </location>
</feature>
<feature type="coiled-coil region" evidence="1">
    <location>
        <begin position="161"/>
        <end position="202"/>
    </location>
</feature>
<evidence type="ECO:0000256" key="2">
    <source>
        <dbReference type="SAM" id="MobiDB-lite"/>
    </source>
</evidence>
<accession>A0ABN9QBI3</accession>
<organism evidence="3 4">
    <name type="scientific">Prorocentrum cordatum</name>
    <dbReference type="NCBI Taxonomy" id="2364126"/>
    <lineage>
        <taxon>Eukaryota</taxon>
        <taxon>Sar</taxon>
        <taxon>Alveolata</taxon>
        <taxon>Dinophyceae</taxon>
        <taxon>Prorocentrales</taxon>
        <taxon>Prorocentraceae</taxon>
        <taxon>Prorocentrum</taxon>
    </lineage>
</organism>
<dbReference type="EMBL" id="CAUYUJ010002980">
    <property type="protein sequence ID" value="CAK0803238.1"/>
    <property type="molecule type" value="Genomic_DNA"/>
</dbReference>
<evidence type="ECO:0000313" key="4">
    <source>
        <dbReference type="Proteomes" id="UP001189429"/>
    </source>
</evidence>
<feature type="region of interest" description="Disordered" evidence="2">
    <location>
        <begin position="300"/>
        <end position="330"/>
    </location>
</feature>
<dbReference type="Proteomes" id="UP001189429">
    <property type="component" value="Unassembled WGS sequence"/>
</dbReference>
<proteinExistence type="predicted"/>
<evidence type="ECO:0000256" key="1">
    <source>
        <dbReference type="SAM" id="Coils"/>
    </source>
</evidence>